<dbReference type="AlphaFoldDB" id="A0A6N6VWK4"/>
<dbReference type="InterPro" id="IPR006070">
    <property type="entry name" value="Sua5-like_dom"/>
</dbReference>
<proteinExistence type="predicted"/>
<evidence type="ECO:0000313" key="3">
    <source>
        <dbReference type="Proteomes" id="UP000437748"/>
    </source>
</evidence>
<evidence type="ECO:0000313" key="2">
    <source>
        <dbReference type="EMBL" id="KAB8037807.1"/>
    </source>
</evidence>
<protein>
    <submittedName>
        <fullName evidence="2">Threonylcarbamoyl-AMP synthase</fullName>
    </submittedName>
</protein>
<dbReference type="EMBL" id="WFLM01000004">
    <property type="protein sequence ID" value="KAB8037807.1"/>
    <property type="molecule type" value="Genomic_DNA"/>
</dbReference>
<dbReference type="PANTHER" id="PTHR42828:SF3">
    <property type="entry name" value="THREONYLCARBAMOYL-AMP SYNTHASE"/>
    <property type="match status" value="1"/>
</dbReference>
<dbReference type="PANTHER" id="PTHR42828">
    <property type="entry name" value="DHBP SYNTHASE RIBB-LIKE ALPHA/BETA DOMAIN-CONTAINING PROTEIN"/>
    <property type="match status" value="1"/>
</dbReference>
<dbReference type="GO" id="GO:0003725">
    <property type="term" value="F:double-stranded RNA binding"/>
    <property type="evidence" value="ECO:0007669"/>
    <property type="project" value="InterPro"/>
</dbReference>
<organism evidence="2 3">
    <name type="scientific">Silvanigrella paludirubra</name>
    <dbReference type="NCBI Taxonomy" id="2499159"/>
    <lineage>
        <taxon>Bacteria</taxon>
        <taxon>Pseudomonadati</taxon>
        <taxon>Bdellovibrionota</taxon>
        <taxon>Oligoflexia</taxon>
        <taxon>Silvanigrellales</taxon>
        <taxon>Silvanigrellaceae</taxon>
        <taxon>Silvanigrella</taxon>
    </lineage>
</organism>
<name>A0A6N6VWK4_9BACT</name>
<comment type="caution">
    <text evidence="2">The sequence shown here is derived from an EMBL/GenBank/DDBJ whole genome shotgun (WGS) entry which is preliminary data.</text>
</comment>
<reference evidence="2 3" key="1">
    <citation type="submission" date="2019-10" db="EMBL/GenBank/DDBJ databases">
        <title>New species of Slilvanegrellaceae.</title>
        <authorList>
            <person name="Pitt A."/>
            <person name="Hahn M.W."/>
        </authorList>
    </citation>
    <scope>NUCLEOTIDE SEQUENCE [LARGE SCALE GENOMIC DNA]</scope>
    <source>
        <strain evidence="2 3">SP-Ram-0.45-NSY-1</strain>
    </source>
</reference>
<dbReference type="Proteomes" id="UP000437748">
    <property type="component" value="Unassembled WGS sequence"/>
</dbReference>
<feature type="domain" description="YrdC-like" evidence="1">
    <location>
        <begin position="35"/>
        <end position="237"/>
    </location>
</feature>
<keyword evidence="3" id="KW-1185">Reference proteome</keyword>
<dbReference type="PROSITE" id="PS51163">
    <property type="entry name" value="YRDC"/>
    <property type="match status" value="1"/>
</dbReference>
<dbReference type="SUPFAM" id="SSF55821">
    <property type="entry name" value="YrdC/RibB"/>
    <property type="match status" value="1"/>
</dbReference>
<dbReference type="NCBIfam" id="TIGR00057">
    <property type="entry name" value="L-threonylcarbamoyladenylate synthase"/>
    <property type="match status" value="1"/>
</dbReference>
<accession>A0A6N6VWK4</accession>
<evidence type="ECO:0000259" key="1">
    <source>
        <dbReference type="PROSITE" id="PS51163"/>
    </source>
</evidence>
<dbReference type="Pfam" id="PF01300">
    <property type="entry name" value="Sua5_yciO_yrdC"/>
    <property type="match status" value="1"/>
</dbReference>
<gene>
    <name evidence="2" type="ORF">GCL60_11575</name>
</gene>
<sequence length="245" mass="27592">MTNAISHCKNSFSHNEKEGNLMTQVLSIHQKNPDKRRIKEVIEIIDRGGIILAPSETGYCFIGSASYDSTHEKLLKLRPGHPKNKPFSLFCKDISQVSKLAYLTTQTFRIATRAWPGPYTFILPCTKNTPKIAAGPKRKTVGIRISNHPIIQSITMEIDNPLLVTSITDDEELLAQDYFDENNVHDFWWTNVTDICKQASPGIIDLAIKNDEIVPIKVSTIVDFSQEPPEIIRDGGWDLDFLGLK</sequence>
<dbReference type="Gene3D" id="3.90.870.10">
    <property type="entry name" value="DHBP synthase"/>
    <property type="match status" value="1"/>
</dbReference>
<dbReference type="InterPro" id="IPR017945">
    <property type="entry name" value="DHBP_synth_RibB-like_a/b_dom"/>
</dbReference>
<dbReference type="InterPro" id="IPR052532">
    <property type="entry name" value="SUA5_domain"/>
</dbReference>